<keyword evidence="8" id="KW-0472">Membrane</keyword>
<dbReference type="GO" id="GO:0005743">
    <property type="term" value="C:mitochondrial inner membrane"/>
    <property type="evidence" value="ECO:0007669"/>
    <property type="project" value="UniProtKB-SubCell"/>
</dbReference>
<proteinExistence type="inferred from homology"/>
<comment type="subcellular location">
    <subcellularLocation>
        <location evidence="1 9">Mitochondrion inner membrane</location>
        <topology evidence="1 9">Multi-pass membrane protein</topology>
    </subcellularLocation>
</comment>
<evidence type="ECO:0000256" key="4">
    <source>
        <dbReference type="ARBA" id="ARBA00022692"/>
    </source>
</evidence>
<keyword evidence="11" id="KW-1185">Reference proteome</keyword>
<evidence type="ECO:0000256" key="2">
    <source>
        <dbReference type="ARBA" id="ARBA00006416"/>
    </source>
</evidence>
<name>A0A1A9V3E1_GLOAU</name>
<dbReference type="AlphaFoldDB" id="A0A1A9V3E1"/>
<dbReference type="EnsemblMetazoa" id="GAUT024407-RA">
    <property type="protein sequence ID" value="GAUT024407-PA"/>
    <property type="gene ID" value="GAUT024407"/>
</dbReference>
<keyword evidence="3 9" id="KW-0813">Transport</keyword>
<organism evidence="10 11">
    <name type="scientific">Glossina austeni</name>
    <name type="common">Savannah tsetse fly</name>
    <dbReference type="NCBI Taxonomy" id="7395"/>
    <lineage>
        <taxon>Eukaryota</taxon>
        <taxon>Metazoa</taxon>
        <taxon>Ecdysozoa</taxon>
        <taxon>Arthropoda</taxon>
        <taxon>Hexapoda</taxon>
        <taxon>Insecta</taxon>
        <taxon>Pterygota</taxon>
        <taxon>Neoptera</taxon>
        <taxon>Endopterygota</taxon>
        <taxon>Diptera</taxon>
        <taxon>Brachycera</taxon>
        <taxon>Muscomorpha</taxon>
        <taxon>Hippoboscoidea</taxon>
        <taxon>Glossinidae</taxon>
        <taxon>Glossina</taxon>
    </lineage>
</organism>
<keyword evidence="6" id="KW-1133">Transmembrane helix</keyword>
<evidence type="ECO:0000256" key="5">
    <source>
        <dbReference type="ARBA" id="ARBA00022792"/>
    </source>
</evidence>
<protein>
    <recommendedName>
        <fullName evidence="9">Mitochondrial pyruvate carrier</fullName>
    </recommendedName>
</protein>
<dbReference type="Pfam" id="PF03650">
    <property type="entry name" value="MPC"/>
    <property type="match status" value="1"/>
</dbReference>
<evidence type="ECO:0000256" key="1">
    <source>
        <dbReference type="ARBA" id="ARBA00004448"/>
    </source>
</evidence>
<keyword evidence="5 9" id="KW-0999">Mitochondrion inner membrane</keyword>
<dbReference type="Proteomes" id="UP000078200">
    <property type="component" value="Unassembled WGS sequence"/>
</dbReference>
<evidence type="ECO:0000256" key="3">
    <source>
        <dbReference type="ARBA" id="ARBA00022448"/>
    </source>
</evidence>
<keyword evidence="7 9" id="KW-0496">Mitochondrion</keyword>
<reference evidence="10" key="1">
    <citation type="submission" date="2020-05" db="UniProtKB">
        <authorList>
            <consortium name="EnsemblMetazoa"/>
        </authorList>
    </citation>
    <scope>IDENTIFICATION</scope>
    <source>
        <strain evidence="10">TTRI</strain>
    </source>
</reference>
<evidence type="ECO:0000256" key="8">
    <source>
        <dbReference type="ARBA" id="ARBA00023136"/>
    </source>
</evidence>
<evidence type="ECO:0000313" key="10">
    <source>
        <dbReference type="EnsemblMetazoa" id="GAUT024407-PA"/>
    </source>
</evidence>
<sequence length="111" mass="12584">MASSGGSGRKLFEYLTGKEMRQYLMSTHFWAPVVTWGIPLAAIADIQKDAKLISGKMTLALIIYSSAFMRFALRVKPRNLLLFACHFTNVNAQTIQGIRFLKYHYFEESSA</sequence>
<comment type="function">
    <text evidence="9">Mediates the uptake of pyruvate into mitochondria.</text>
</comment>
<accession>A0A1A9V3E1</accession>
<keyword evidence="4" id="KW-0812">Transmembrane</keyword>
<dbReference type="InterPro" id="IPR005336">
    <property type="entry name" value="MPC"/>
</dbReference>
<dbReference type="VEuPathDB" id="VectorBase:GAUT024407"/>
<evidence type="ECO:0000256" key="6">
    <source>
        <dbReference type="ARBA" id="ARBA00022989"/>
    </source>
</evidence>
<evidence type="ECO:0000256" key="7">
    <source>
        <dbReference type="ARBA" id="ARBA00023128"/>
    </source>
</evidence>
<evidence type="ECO:0000313" key="11">
    <source>
        <dbReference type="Proteomes" id="UP000078200"/>
    </source>
</evidence>
<evidence type="ECO:0000256" key="9">
    <source>
        <dbReference type="RuleBase" id="RU363100"/>
    </source>
</evidence>
<dbReference type="STRING" id="7395.A0A1A9V3E1"/>
<comment type="similarity">
    <text evidence="2 9">Belongs to the mitochondrial pyruvate carrier (MPC) (TC 2.A.105) family.</text>
</comment>
<dbReference type="PANTHER" id="PTHR14154">
    <property type="entry name" value="UPF0041 BRAIN PROTEIN 44-RELATED"/>
    <property type="match status" value="1"/>
</dbReference>
<dbReference type="GO" id="GO:0006850">
    <property type="term" value="P:pyruvate import into mitochondria"/>
    <property type="evidence" value="ECO:0007669"/>
    <property type="project" value="InterPro"/>
</dbReference>